<evidence type="ECO:0000256" key="1">
    <source>
        <dbReference type="SAM" id="MobiDB-lite"/>
    </source>
</evidence>
<name>A0A9C6T3Q5_ARADU</name>
<keyword evidence="2" id="KW-1185">Reference proteome</keyword>
<dbReference type="RefSeq" id="XP_052109316.1">
    <property type="nucleotide sequence ID" value="XM_052253356.1"/>
</dbReference>
<feature type="compositionally biased region" description="Polar residues" evidence="1">
    <location>
        <begin position="404"/>
        <end position="413"/>
    </location>
</feature>
<feature type="region of interest" description="Disordered" evidence="1">
    <location>
        <begin position="393"/>
        <end position="413"/>
    </location>
</feature>
<sequence>MNPSSNSKPCFNGCFPSPLSLVSAESSDTPKPRFSNVALSNQEFAESIYSTLHPHTYFTNHETLPTLQDSYSNFIKAFPKFPNTFKIDEIRSQEYHHLTFSNTCFDYTGNGLFSYAQQQRSLLSTTSLAAASSSSSTFATTEPLSFFDVSYKSVTLPSQILYGGHDTELELRMSERIMRFMNVSESEYTLVFTANEVSAFKILANSFQFHPNGELLTVYDHSSEALETMIQVCKNQAVTPLSAEFSWPSLKMNWRKLKKKIIANKIIKNNNGNNNNKGLFVFPLRSRVTGTPHSYVWMSMAQEKGWRVLLDACSMRPKETSSLGLSMFKPDFMICSFYKVFGENPSGFGCLFVKKSSICSLKDSCNDSALGIVSLVPAFKKQNLSFIAAADVDDEENEPKPKDQCSNSNSVPKLDSFNSGKRFGHMIDTFGSECRGLDHADSVGLMLINCRARIYGPNVSSHRGPAVAFNIFDWKGEKIDPKLVQKLADRNNISLGSAFLRNMKLDKNQEEEQRALESSTSDDYRPGLYKKRDSHGLGLGPGIFVVTSTLGFLTNFEDVYRLWAFISRFLDADFVEKETWRYVALNQKTIDI</sequence>
<evidence type="ECO:0000313" key="2">
    <source>
        <dbReference type="Proteomes" id="UP000515211"/>
    </source>
</evidence>
<dbReference type="AlphaFoldDB" id="A0A9C6T3Q5"/>
<evidence type="ECO:0000313" key="3">
    <source>
        <dbReference type="RefSeq" id="XP_052109316.1"/>
    </source>
</evidence>
<dbReference type="InterPro" id="IPR015421">
    <property type="entry name" value="PyrdxlP-dep_Trfase_major"/>
</dbReference>
<proteinExistence type="predicted"/>
<organism evidence="2 3">
    <name type="scientific">Arachis duranensis</name>
    <name type="common">Wild peanut</name>
    <dbReference type="NCBI Taxonomy" id="130453"/>
    <lineage>
        <taxon>Eukaryota</taxon>
        <taxon>Viridiplantae</taxon>
        <taxon>Streptophyta</taxon>
        <taxon>Embryophyta</taxon>
        <taxon>Tracheophyta</taxon>
        <taxon>Spermatophyta</taxon>
        <taxon>Magnoliopsida</taxon>
        <taxon>eudicotyledons</taxon>
        <taxon>Gunneridae</taxon>
        <taxon>Pentapetalae</taxon>
        <taxon>rosids</taxon>
        <taxon>fabids</taxon>
        <taxon>Fabales</taxon>
        <taxon>Fabaceae</taxon>
        <taxon>Papilionoideae</taxon>
        <taxon>50 kb inversion clade</taxon>
        <taxon>dalbergioids sensu lato</taxon>
        <taxon>Dalbergieae</taxon>
        <taxon>Pterocarpus clade</taxon>
        <taxon>Arachis</taxon>
    </lineage>
</organism>
<dbReference type="Gene3D" id="3.40.640.10">
    <property type="entry name" value="Type I PLP-dependent aspartate aminotransferase-like (Major domain)"/>
    <property type="match status" value="1"/>
</dbReference>
<dbReference type="PANTHER" id="PTHR14237:SF64">
    <property type="entry name" value="MOLYBDENUM COFACTOR SULFURASE-LIKE PROTEIN"/>
    <property type="match status" value="1"/>
</dbReference>
<dbReference type="GeneID" id="107488983"/>
<reference evidence="2" key="1">
    <citation type="journal article" date="2016" name="Nat. Genet.">
        <title>The genome sequences of Arachis duranensis and Arachis ipaensis, the diploid ancestors of cultivated peanut.</title>
        <authorList>
            <person name="Bertioli D.J."/>
            <person name="Cannon S.B."/>
            <person name="Froenicke L."/>
            <person name="Huang G."/>
            <person name="Farmer A.D."/>
            <person name="Cannon E.K."/>
            <person name="Liu X."/>
            <person name="Gao D."/>
            <person name="Clevenger J."/>
            <person name="Dash S."/>
            <person name="Ren L."/>
            <person name="Moretzsohn M.C."/>
            <person name="Shirasawa K."/>
            <person name="Huang W."/>
            <person name="Vidigal B."/>
            <person name="Abernathy B."/>
            <person name="Chu Y."/>
            <person name="Niederhuth C.E."/>
            <person name="Umale P."/>
            <person name="Araujo A.C."/>
            <person name="Kozik A."/>
            <person name="Kim K.D."/>
            <person name="Burow M.D."/>
            <person name="Varshney R.K."/>
            <person name="Wang X."/>
            <person name="Zhang X."/>
            <person name="Barkley N."/>
            <person name="Guimaraes P.M."/>
            <person name="Isobe S."/>
            <person name="Guo B."/>
            <person name="Liao B."/>
            <person name="Stalker H.T."/>
            <person name="Schmitz R.J."/>
            <person name="Scheffler B.E."/>
            <person name="Leal-Bertioli S.C."/>
            <person name="Xun X."/>
            <person name="Jackson S.A."/>
            <person name="Michelmore R."/>
            <person name="Ozias-Akins P."/>
        </authorList>
    </citation>
    <scope>NUCLEOTIDE SEQUENCE [LARGE SCALE GENOMIC DNA]</scope>
    <source>
        <strain evidence="2">cv. V14167</strain>
    </source>
</reference>
<reference evidence="3" key="2">
    <citation type="submission" date="2025-08" db="UniProtKB">
        <authorList>
            <consortium name="RefSeq"/>
        </authorList>
    </citation>
    <scope>IDENTIFICATION</scope>
    <source>
        <tissue evidence="3">Whole plant</tissue>
    </source>
</reference>
<gene>
    <name evidence="3" type="primary">LOC107488983</name>
</gene>
<dbReference type="SUPFAM" id="SSF53383">
    <property type="entry name" value="PLP-dependent transferases"/>
    <property type="match status" value="1"/>
</dbReference>
<dbReference type="InterPro" id="IPR015424">
    <property type="entry name" value="PyrdxlP-dep_Trfase"/>
</dbReference>
<dbReference type="Proteomes" id="UP000515211">
    <property type="component" value="Chromosome 1"/>
</dbReference>
<accession>A0A9C6T3Q5</accession>
<protein>
    <submittedName>
        <fullName evidence="3">Molybdenum cofactor sulfurase-like isoform X2</fullName>
    </submittedName>
</protein>
<dbReference type="PANTHER" id="PTHR14237">
    <property type="entry name" value="MOLYBDOPTERIN COFACTOR SULFURASE MOSC"/>
    <property type="match status" value="1"/>
</dbReference>